<keyword evidence="4" id="KW-1015">Disulfide bond</keyword>
<feature type="domain" description="Ig-like" evidence="7">
    <location>
        <begin position="38"/>
        <end position="128"/>
    </location>
</feature>
<dbReference type="OMA" id="MECCVSG"/>
<dbReference type="InterPro" id="IPR003598">
    <property type="entry name" value="Ig_sub2"/>
</dbReference>
<dbReference type="Pfam" id="PF07679">
    <property type="entry name" value="I-set"/>
    <property type="match status" value="3"/>
</dbReference>
<dbReference type="SUPFAM" id="SSF48726">
    <property type="entry name" value="Immunoglobulin"/>
    <property type="match status" value="3"/>
</dbReference>
<dbReference type="SMART" id="SM00408">
    <property type="entry name" value="IGc2"/>
    <property type="match status" value="2"/>
</dbReference>
<dbReference type="AlphaFoldDB" id="A0A401T0A3"/>
<dbReference type="CDD" id="cd00096">
    <property type="entry name" value="Ig"/>
    <property type="match status" value="1"/>
</dbReference>
<evidence type="ECO:0000313" key="8">
    <source>
        <dbReference type="EMBL" id="GCC36051.1"/>
    </source>
</evidence>
<name>A0A401T0A3_CHIPU</name>
<keyword evidence="6" id="KW-0393">Immunoglobulin domain</keyword>
<feature type="domain" description="Ig-like" evidence="7">
    <location>
        <begin position="137"/>
        <end position="225"/>
    </location>
</feature>
<evidence type="ECO:0000256" key="4">
    <source>
        <dbReference type="ARBA" id="ARBA00023157"/>
    </source>
</evidence>
<evidence type="ECO:0000256" key="6">
    <source>
        <dbReference type="ARBA" id="ARBA00023319"/>
    </source>
</evidence>
<keyword evidence="9" id="KW-1185">Reference proteome</keyword>
<keyword evidence="3" id="KW-0472">Membrane</keyword>
<dbReference type="InterPro" id="IPR007110">
    <property type="entry name" value="Ig-like_dom"/>
</dbReference>
<comment type="caution">
    <text evidence="8">The sequence shown here is derived from an EMBL/GenBank/DDBJ whole genome shotgun (WGS) entry which is preliminary data.</text>
</comment>
<dbReference type="EMBL" id="BEZZ01000779">
    <property type="protein sequence ID" value="GCC36051.1"/>
    <property type="molecule type" value="Genomic_DNA"/>
</dbReference>
<evidence type="ECO:0000256" key="1">
    <source>
        <dbReference type="ARBA" id="ARBA00004370"/>
    </source>
</evidence>
<dbReference type="InterPro" id="IPR003599">
    <property type="entry name" value="Ig_sub"/>
</dbReference>
<proteinExistence type="predicted"/>
<organism evidence="8 9">
    <name type="scientific">Chiloscyllium punctatum</name>
    <name type="common">Brownbanded bambooshark</name>
    <name type="synonym">Hemiscyllium punctatum</name>
    <dbReference type="NCBI Taxonomy" id="137246"/>
    <lineage>
        <taxon>Eukaryota</taxon>
        <taxon>Metazoa</taxon>
        <taxon>Chordata</taxon>
        <taxon>Craniata</taxon>
        <taxon>Vertebrata</taxon>
        <taxon>Chondrichthyes</taxon>
        <taxon>Elasmobranchii</taxon>
        <taxon>Galeomorphii</taxon>
        <taxon>Galeoidea</taxon>
        <taxon>Orectolobiformes</taxon>
        <taxon>Hemiscylliidae</taxon>
        <taxon>Chiloscyllium</taxon>
    </lineage>
</organism>
<dbReference type="STRING" id="137246.A0A401T0A3"/>
<evidence type="ECO:0000256" key="5">
    <source>
        <dbReference type="ARBA" id="ARBA00023180"/>
    </source>
</evidence>
<evidence type="ECO:0000259" key="7">
    <source>
        <dbReference type="PROSITE" id="PS50835"/>
    </source>
</evidence>
<comment type="subcellular location">
    <subcellularLocation>
        <location evidence="1">Membrane</location>
    </subcellularLocation>
</comment>
<evidence type="ECO:0000256" key="3">
    <source>
        <dbReference type="ARBA" id="ARBA00023136"/>
    </source>
</evidence>
<dbReference type="GO" id="GO:0098609">
    <property type="term" value="P:cell-cell adhesion"/>
    <property type="evidence" value="ECO:0007669"/>
    <property type="project" value="TreeGrafter"/>
</dbReference>
<evidence type="ECO:0000256" key="2">
    <source>
        <dbReference type="ARBA" id="ARBA00022737"/>
    </source>
</evidence>
<keyword evidence="5" id="KW-0325">Glycoprotein</keyword>
<dbReference type="PROSITE" id="PS50835">
    <property type="entry name" value="IG_LIKE"/>
    <property type="match status" value="3"/>
</dbReference>
<dbReference type="FunFam" id="2.60.40.10:FF:000004">
    <property type="entry name" value="DCC isoform 1"/>
    <property type="match status" value="2"/>
</dbReference>
<protein>
    <recommendedName>
        <fullName evidence="7">Ig-like domain-containing protein</fullName>
    </recommendedName>
</protein>
<dbReference type="InterPro" id="IPR036179">
    <property type="entry name" value="Ig-like_dom_sf"/>
</dbReference>
<dbReference type="InterPro" id="IPR013783">
    <property type="entry name" value="Ig-like_fold"/>
</dbReference>
<sequence>MNLAFGCEQDPELQETAACDLMERLFGGFKENGFRSGPLRFITQTKSVSAYAGDTALLKCEVFGEPMPSIHWQKNHNDLKLSAEDTRVSVLPSGSLVISKLQAEDSGSYRCLAENPGSSRTGNDAELYVLSEVGVHRQLTFIQRPLNTAILEGRNAVMECCVSGFPTPTVMWKKGDELVQTRSRKYSMLAGSNLLIKSVTEQDAGLYTCVANSENKTVGASAELSVMVPPSFLKRPSNLYAYESMDIEFECAVSGKPVPTVRWIKNGEVVIPSDYFQIVVSNIIQ</sequence>
<reference evidence="8 9" key="1">
    <citation type="journal article" date="2018" name="Nat. Ecol. Evol.">
        <title>Shark genomes provide insights into elasmobranch evolution and the origin of vertebrates.</title>
        <authorList>
            <person name="Hara Y"/>
            <person name="Yamaguchi K"/>
            <person name="Onimaru K"/>
            <person name="Kadota M"/>
            <person name="Koyanagi M"/>
            <person name="Keeley SD"/>
            <person name="Tatsumi K"/>
            <person name="Tanaka K"/>
            <person name="Motone F"/>
            <person name="Kageyama Y"/>
            <person name="Nozu R"/>
            <person name="Adachi N"/>
            <person name="Nishimura O"/>
            <person name="Nakagawa R"/>
            <person name="Tanegashima C"/>
            <person name="Kiyatake I"/>
            <person name="Matsumoto R"/>
            <person name="Murakumo K"/>
            <person name="Nishida K"/>
            <person name="Terakita A"/>
            <person name="Kuratani S"/>
            <person name="Sato K"/>
            <person name="Hyodo S Kuraku.S."/>
        </authorList>
    </citation>
    <scope>NUCLEOTIDE SEQUENCE [LARGE SCALE GENOMIC DNA]</scope>
</reference>
<accession>A0A401T0A3</accession>
<dbReference type="OrthoDB" id="114660at2759"/>
<dbReference type="SMART" id="SM00409">
    <property type="entry name" value="IG"/>
    <property type="match status" value="2"/>
</dbReference>
<evidence type="ECO:0000313" key="9">
    <source>
        <dbReference type="Proteomes" id="UP000287033"/>
    </source>
</evidence>
<keyword evidence="2" id="KW-0677">Repeat</keyword>
<dbReference type="PANTHER" id="PTHR44170:SF8">
    <property type="entry name" value="NETRIN RECEPTOR DCC"/>
    <property type="match status" value="1"/>
</dbReference>
<dbReference type="Gene3D" id="2.60.40.10">
    <property type="entry name" value="Immunoglobulins"/>
    <property type="match status" value="3"/>
</dbReference>
<dbReference type="Proteomes" id="UP000287033">
    <property type="component" value="Unassembled WGS sequence"/>
</dbReference>
<gene>
    <name evidence="8" type="ORF">chiPu_0014542</name>
</gene>
<dbReference type="InterPro" id="IPR013098">
    <property type="entry name" value="Ig_I-set"/>
</dbReference>
<dbReference type="GO" id="GO:0016020">
    <property type="term" value="C:membrane"/>
    <property type="evidence" value="ECO:0007669"/>
    <property type="project" value="UniProtKB-SubCell"/>
</dbReference>
<feature type="domain" description="Ig-like" evidence="7">
    <location>
        <begin position="230"/>
        <end position="285"/>
    </location>
</feature>
<dbReference type="PANTHER" id="PTHR44170">
    <property type="entry name" value="PROTEIN SIDEKICK"/>
    <property type="match status" value="1"/>
</dbReference>